<proteinExistence type="predicted"/>
<protein>
    <recommendedName>
        <fullName evidence="3">P22 coat protein Gp5</fullName>
    </recommendedName>
</protein>
<dbReference type="RefSeq" id="WP_170282879.1">
    <property type="nucleotide sequence ID" value="NZ_JABEQY010000047.1"/>
</dbReference>
<dbReference type="Proteomes" id="UP000530654">
    <property type="component" value="Unassembled WGS sequence"/>
</dbReference>
<dbReference type="EMBL" id="JABEQY010000047">
    <property type="protein sequence ID" value="NNH67819.1"/>
    <property type="molecule type" value="Genomic_DNA"/>
</dbReference>
<organism evidence="1 2">
    <name type="scientific">Rhizobium laguerreae</name>
    <dbReference type="NCBI Taxonomy" id="1076926"/>
    <lineage>
        <taxon>Bacteria</taxon>
        <taxon>Pseudomonadati</taxon>
        <taxon>Pseudomonadota</taxon>
        <taxon>Alphaproteobacteria</taxon>
        <taxon>Hyphomicrobiales</taxon>
        <taxon>Rhizobiaceae</taxon>
        <taxon>Rhizobium/Agrobacterium group</taxon>
        <taxon>Rhizobium</taxon>
    </lineage>
</organism>
<dbReference type="InterPro" id="IPR024659">
    <property type="entry name" value="Phage_coat_Gp5"/>
</dbReference>
<evidence type="ECO:0000313" key="2">
    <source>
        <dbReference type="Proteomes" id="UP000530654"/>
    </source>
</evidence>
<dbReference type="Pfam" id="PF11651">
    <property type="entry name" value="P22_CoatProtein"/>
    <property type="match status" value="1"/>
</dbReference>
<evidence type="ECO:0000313" key="1">
    <source>
        <dbReference type="EMBL" id="NNH67819.1"/>
    </source>
</evidence>
<name>A0A7Y2W8X8_9HYPH</name>
<sequence>MSNSILTPTAVTREALRILHQKLNFIGSINRQYDDSFAKSGAKIGDSLKIRMPNRYTVRTGKTISTQDTAEESQTLQVATQKGVDVNFSSAELTLSLDDFSKRILEPAMAVLAANVEYDAMSMFKDVYNAIWTPGSTLAYNDVLSGRVLMQRGLAPMNDRSANMNSLDMSTLVKDTKTLFNDQAQLSKQYKEGYMGRAAGYDFMENTLWPGFTRGAADANYLVNTSTGITSASATIAVTAGTGTLLKGDIITIVGVNSVHPETKVDNGVLQQFVITADYAGGAGNITVSPTPVTSGAKQNVVINSAGSGKAVVVAGTASGQDTTSLLYQEDAFTFATADLVMPNGVDFARREVQDGISLRIVRQYDINNDNLPCRIDVLYGYKTLRPEWASRLHFN</sequence>
<accession>A0A7Y2W8X8</accession>
<comment type="caution">
    <text evidence="1">The sequence shown here is derived from an EMBL/GenBank/DDBJ whole genome shotgun (WGS) entry which is preliminary data.</text>
</comment>
<dbReference type="AlphaFoldDB" id="A0A7Y2W8X8"/>
<dbReference type="Gene3D" id="2.40.30.240">
    <property type="match status" value="1"/>
</dbReference>
<gene>
    <name evidence="1" type="ORF">HLI17_31965</name>
</gene>
<evidence type="ECO:0008006" key="3">
    <source>
        <dbReference type="Google" id="ProtNLM"/>
    </source>
</evidence>
<reference evidence="1 2" key="1">
    <citation type="submission" date="2020-04" db="EMBL/GenBank/DDBJ databases">
        <title>Rhizobium bacterial biofertilizers improve the content of phenolic compounds of Lactuca sativa L. under non-saline and saline-stress conditions.</title>
        <authorList>
            <person name="Ayuso-Calles M."/>
            <person name="Garcia-Estevez I."/>
            <person name="Jimenez-Gomez A."/>
            <person name="Flores-Felix J.D."/>
            <person name="Escribano-Bailon M."/>
            <person name="Rivas R."/>
        </authorList>
    </citation>
    <scope>NUCLEOTIDE SEQUENCE [LARGE SCALE GENOMIC DNA]</scope>
    <source>
        <strain evidence="1 2">GPTR02</strain>
    </source>
</reference>